<dbReference type="EMBL" id="ML119055">
    <property type="protein sequence ID" value="ROT38383.1"/>
    <property type="molecule type" value="Genomic_DNA"/>
</dbReference>
<evidence type="ECO:0000313" key="2">
    <source>
        <dbReference type="Proteomes" id="UP000272025"/>
    </source>
</evidence>
<gene>
    <name evidence="1" type="ORF">SODALDRAFT_161219</name>
</gene>
<sequence>MSPSPGFSSPSGGQEPATRTIYLHTFTWPTHQLIAKCHQGYLVKCCRPCPLFHVVGMTRLNQFPRRITLLRNVPCPSLQQLGFGYCEGTKGLRYGKHMGFHSRSIVSLVLRWLRVMYGRAGIRRTHPEPIPTELPMMVPGCCAKSPEAAFLTVRTWSVHK</sequence>
<proteinExistence type="predicted"/>
<name>A0A3N2PV48_SODAK</name>
<keyword evidence="2" id="KW-1185">Reference proteome</keyword>
<organism evidence="1 2">
    <name type="scientific">Sodiomyces alkalinus (strain CBS 110278 / VKM F-3762 / F11)</name>
    <name type="common">Alkaliphilic filamentous fungus</name>
    <dbReference type="NCBI Taxonomy" id="1314773"/>
    <lineage>
        <taxon>Eukaryota</taxon>
        <taxon>Fungi</taxon>
        <taxon>Dikarya</taxon>
        <taxon>Ascomycota</taxon>
        <taxon>Pezizomycotina</taxon>
        <taxon>Sordariomycetes</taxon>
        <taxon>Hypocreomycetidae</taxon>
        <taxon>Glomerellales</taxon>
        <taxon>Plectosphaerellaceae</taxon>
        <taxon>Sodiomyces</taxon>
    </lineage>
</organism>
<dbReference type="GeneID" id="39575417"/>
<protein>
    <submittedName>
        <fullName evidence="1">Uncharacterized protein</fullName>
    </submittedName>
</protein>
<reference evidence="1 2" key="1">
    <citation type="journal article" date="2018" name="Mol. Ecol.">
        <title>The obligate alkalophilic soda-lake fungus Sodiomyces alkalinus has shifted to a protein diet.</title>
        <authorList>
            <person name="Grum-Grzhimaylo A.A."/>
            <person name="Falkoski D.L."/>
            <person name="van den Heuvel J."/>
            <person name="Valero-Jimenez C.A."/>
            <person name="Min B."/>
            <person name="Choi I.G."/>
            <person name="Lipzen A."/>
            <person name="Daum C.G."/>
            <person name="Aanen D.K."/>
            <person name="Tsang A."/>
            <person name="Henrissat B."/>
            <person name="Bilanenko E.N."/>
            <person name="de Vries R.P."/>
            <person name="van Kan J.A.L."/>
            <person name="Grigoriev I.V."/>
            <person name="Debets A.J.M."/>
        </authorList>
    </citation>
    <scope>NUCLEOTIDE SEQUENCE [LARGE SCALE GENOMIC DNA]</scope>
    <source>
        <strain evidence="1 2">F11</strain>
    </source>
</reference>
<dbReference type="RefSeq" id="XP_028466189.1">
    <property type="nucleotide sequence ID" value="XM_028606939.1"/>
</dbReference>
<accession>A0A3N2PV48</accession>
<evidence type="ECO:0000313" key="1">
    <source>
        <dbReference type="EMBL" id="ROT38383.1"/>
    </source>
</evidence>
<dbReference type="AlphaFoldDB" id="A0A3N2PV48"/>
<dbReference type="Proteomes" id="UP000272025">
    <property type="component" value="Unassembled WGS sequence"/>
</dbReference>